<dbReference type="AlphaFoldDB" id="A0A5C6PF48"/>
<gene>
    <name evidence="1" type="ORF">D4764_11G0002840</name>
</gene>
<keyword evidence="1" id="KW-0808">Transferase</keyword>
<accession>A0A5C6PF48</accession>
<sequence>MDISVQNLCEGIPELLYSLRSNLAAPNRPKHNVPEMFYLSQGIEETRTYCTSVGSDNGFKDFISIPYGNSFTSITGAQGEPALVCEKYRAPVADLPILVFLSKCQSSSTVLGSEHRAHYRTSSPQATFMKSVPDCLGRDIHTSGPLEGQYRPSDLLCPETFVWVPIEQCTPHLDNARYARFNQDPDAGDACVLTDLGRALVLYKRGLMPYAVYSRKRKGCSDEDEMRQYASLVGQNCVERILLYRS</sequence>
<dbReference type="Proteomes" id="UP000324091">
    <property type="component" value="Chromosome 11"/>
</dbReference>
<protein>
    <submittedName>
        <fullName evidence="1">Arginyl-tRNA--protein transferase 1</fullName>
    </submittedName>
</protein>
<keyword evidence="2" id="KW-1185">Reference proteome</keyword>
<dbReference type="EMBL" id="RHFK02000003">
    <property type="protein sequence ID" value="TWW78163.1"/>
    <property type="molecule type" value="Genomic_DNA"/>
</dbReference>
<dbReference type="GO" id="GO:0005737">
    <property type="term" value="C:cytoplasm"/>
    <property type="evidence" value="ECO:0007669"/>
    <property type="project" value="TreeGrafter"/>
</dbReference>
<name>A0A5C6PF48_9TELE</name>
<evidence type="ECO:0000313" key="2">
    <source>
        <dbReference type="Proteomes" id="UP000324091"/>
    </source>
</evidence>
<proteinExistence type="predicted"/>
<evidence type="ECO:0000313" key="1">
    <source>
        <dbReference type="EMBL" id="TWW78163.1"/>
    </source>
</evidence>
<dbReference type="PANTHER" id="PTHR21367:SF1">
    <property type="entry name" value="ARGINYL-TRNA--PROTEIN TRANSFERASE 1"/>
    <property type="match status" value="1"/>
</dbReference>
<dbReference type="InterPro" id="IPR030700">
    <property type="entry name" value="N-end_Aminoacyl_Trfase"/>
</dbReference>
<dbReference type="GO" id="GO:0004057">
    <property type="term" value="F:arginyl-tRNA--protein transferase activity"/>
    <property type="evidence" value="ECO:0007669"/>
    <property type="project" value="TreeGrafter"/>
</dbReference>
<reference evidence="1 2" key="1">
    <citation type="submission" date="2019-04" db="EMBL/GenBank/DDBJ databases">
        <title>Chromosome genome assembly for Takifugu flavidus.</title>
        <authorList>
            <person name="Xiao S."/>
        </authorList>
    </citation>
    <scope>NUCLEOTIDE SEQUENCE [LARGE SCALE GENOMIC DNA]</scope>
    <source>
        <strain evidence="1">HTHZ2018</strain>
        <tissue evidence="1">Muscle</tissue>
    </source>
</reference>
<organism evidence="1 2">
    <name type="scientific">Takifugu flavidus</name>
    <name type="common">sansaifugu</name>
    <dbReference type="NCBI Taxonomy" id="433684"/>
    <lineage>
        <taxon>Eukaryota</taxon>
        <taxon>Metazoa</taxon>
        <taxon>Chordata</taxon>
        <taxon>Craniata</taxon>
        <taxon>Vertebrata</taxon>
        <taxon>Euteleostomi</taxon>
        <taxon>Actinopterygii</taxon>
        <taxon>Neopterygii</taxon>
        <taxon>Teleostei</taxon>
        <taxon>Neoteleostei</taxon>
        <taxon>Acanthomorphata</taxon>
        <taxon>Eupercaria</taxon>
        <taxon>Tetraodontiformes</taxon>
        <taxon>Tetradontoidea</taxon>
        <taxon>Tetraodontidae</taxon>
        <taxon>Takifugu</taxon>
    </lineage>
</organism>
<comment type="caution">
    <text evidence="1">The sequence shown here is derived from an EMBL/GenBank/DDBJ whole genome shotgun (WGS) entry which is preliminary data.</text>
</comment>
<dbReference type="PANTHER" id="PTHR21367">
    <property type="entry name" value="ARGININE-TRNA-PROTEIN TRANSFERASE 1"/>
    <property type="match status" value="1"/>
</dbReference>